<dbReference type="PANTHER" id="PTHR43776">
    <property type="entry name" value="TRANSPORT ATP-BINDING PROTEIN"/>
    <property type="match status" value="1"/>
</dbReference>
<dbReference type="AlphaFoldDB" id="A0A9X9WLV4"/>
<dbReference type="CDD" id="cd03257">
    <property type="entry name" value="ABC_NikE_OppD_transporters"/>
    <property type="match status" value="1"/>
</dbReference>
<dbReference type="InterPro" id="IPR013563">
    <property type="entry name" value="Oligopep_ABC_C"/>
</dbReference>
<dbReference type="NCBIfam" id="TIGR01727">
    <property type="entry name" value="oligo_HPY"/>
    <property type="match status" value="1"/>
</dbReference>
<dbReference type="InterPro" id="IPR003593">
    <property type="entry name" value="AAA+_ATPase"/>
</dbReference>
<name>A0A9X9WLV4_9PROT</name>
<proteinExistence type="inferred from homology"/>
<dbReference type="Pfam" id="PF00005">
    <property type="entry name" value="ABC_tran"/>
    <property type="match status" value="1"/>
</dbReference>
<evidence type="ECO:0000256" key="2">
    <source>
        <dbReference type="ARBA" id="ARBA00005417"/>
    </source>
</evidence>
<comment type="similarity">
    <text evidence="2">Belongs to the ABC transporter superfamily.</text>
</comment>
<evidence type="ECO:0000256" key="5">
    <source>
        <dbReference type="ARBA" id="ARBA00022840"/>
    </source>
</evidence>
<evidence type="ECO:0000256" key="1">
    <source>
        <dbReference type="ARBA" id="ARBA00004417"/>
    </source>
</evidence>
<gene>
    <name evidence="8" type="ORF">GWK15_17755</name>
    <name evidence="7" type="ORF">GXW75_18815</name>
</gene>
<keyword evidence="3" id="KW-0813">Transport</keyword>
<dbReference type="GO" id="GO:0016887">
    <property type="term" value="F:ATP hydrolysis activity"/>
    <property type="evidence" value="ECO:0007669"/>
    <property type="project" value="InterPro"/>
</dbReference>
<dbReference type="GO" id="GO:0005886">
    <property type="term" value="C:plasma membrane"/>
    <property type="evidence" value="ECO:0007669"/>
    <property type="project" value="UniProtKB-SubCell"/>
</dbReference>
<comment type="subcellular location">
    <subcellularLocation>
        <location evidence="1">Cell inner membrane</location>
        <topology evidence="1">Peripheral membrane protein</topology>
    </subcellularLocation>
</comment>
<dbReference type="InterPro" id="IPR003439">
    <property type="entry name" value="ABC_transporter-like_ATP-bd"/>
</dbReference>
<dbReference type="InterPro" id="IPR050319">
    <property type="entry name" value="ABC_transp_ATP-bind"/>
</dbReference>
<dbReference type="GO" id="GO:0005524">
    <property type="term" value="F:ATP binding"/>
    <property type="evidence" value="ECO:0007669"/>
    <property type="project" value="UniProtKB-KW"/>
</dbReference>
<dbReference type="SUPFAM" id="SSF52540">
    <property type="entry name" value="P-loop containing nucleoside triphosphate hydrolases"/>
    <property type="match status" value="1"/>
</dbReference>
<evidence type="ECO:0000313" key="8">
    <source>
        <dbReference type="EMBL" id="NKE18804.1"/>
    </source>
</evidence>
<organism evidence="7 10">
    <name type="scientific">Neoroseomonas oryzicola</name>
    <dbReference type="NCBI Taxonomy" id="535904"/>
    <lineage>
        <taxon>Bacteria</taxon>
        <taxon>Pseudomonadati</taxon>
        <taxon>Pseudomonadota</taxon>
        <taxon>Alphaproteobacteria</taxon>
        <taxon>Acetobacterales</taxon>
        <taxon>Acetobacteraceae</taxon>
        <taxon>Neoroseomonas</taxon>
    </lineage>
</organism>
<reference evidence="7" key="1">
    <citation type="submission" date="2020-01" db="EMBL/GenBank/DDBJ databases">
        <authorList>
            <person name="Rat A."/>
        </authorList>
    </citation>
    <scope>NUCLEOTIDE SEQUENCE</scope>
    <source>
        <strain evidence="7">LMG 31161</strain>
    </source>
</reference>
<dbReference type="Proteomes" id="UP001138708">
    <property type="component" value="Unassembled WGS sequence"/>
</dbReference>
<dbReference type="RefSeq" id="WP_168042706.1">
    <property type="nucleotide sequence ID" value="NZ_JAAEDK010000050.1"/>
</dbReference>
<evidence type="ECO:0000256" key="4">
    <source>
        <dbReference type="ARBA" id="ARBA00022741"/>
    </source>
</evidence>
<reference evidence="7" key="3">
    <citation type="journal article" date="2021" name="Syst. Appl. Microbiol.">
        <title>Roseomonas hellenica sp. nov., isolated from roots of wild-growing Alkanna tinctoria.</title>
        <authorList>
            <person name="Rat A."/>
            <person name="Naranjo H.D."/>
            <person name="Lebbe L."/>
            <person name="Cnockaert M."/>
            <person name="Krigas N."/>
            <person name="Grigoriadou K."/>
            <person name="Maloupa E."/>
            <person name="Willems A."/>
        </authorList>
    </citation>
    <scope>NUCLEOTIDE SEQUENCE</scope>
    <source>
        <strain evidence="7">LMG 31161</strain>
    </source>
</reference>
<keyword evidence="4" id="KW-0547">Nucleotide-binding</keyword>
<dbReference type="InterPro" id="IPR027417">
    <property type="entry name" value="P-loop_NTPase"/>
</dbReference>
<dbReference type="GO" id="GO:0055085">
    <property type="term" value="P:transmembrane transport"/>
    <property type="evidence" value="ECO:0007669"/>
    <property type="project" value="UniProtKB-ARBA"/>
</dbReference>
<dbReference type="PROSITE" id="PS00211">
    <property type="entry name" value="ABC_TRANSPORTER_1"/>
    <property type="match status" value="1"/>
</dbReference>
<evidence type="ECO:0000313" key="7">
    <source>
        <dbReference type="EMBL" id="MBR0661314.1"/>
    </source>
</evidence>
<evidence type="ECO:0000313" key="9">
    <source>
        <dbReference type="Proteomes" id="UP000746741"/>
    </source>
</evidence>
<dbReference type="Gene3D" id="3.40.50.300">
    <property type="entry name" value="P-loop containing nucleotide triphosphate hydrolases"/>
    <property type="match status" value="1"/>
</dbReference>
<evidence type="ECO:0000256" key="3">
    <source>
        <dbReference type="ARBA" id="ARBA00022448"/>
    </source>
</evidence>
<dbReference type="GO" id="GO:0015833">
    <property type="term" value="P:peptide transport"/>
    <property type="evidence" value="ECO:0007669"/>
    <property type="project" value="InterPro"/>
</dbReference>
<dbReference type="FunFam" id="3.40.50.300:FF:000016">
    <property type="entry name" value="Oligopeptide ABC transporter ATP-binding component"/>
    <property type="match status" value="1"/>
</dbReference>
<keyword evidence="9" id="KW-1185">Reference proteome</keyword>
<dbReference type="PROSITE" id="PS50893">
    <property type="entry name" value="ABC_TRANSPORTER_2"/>
    <property type="match status" value="1"/>
</dbReference>
<dbReference type="Proteomes" id="UP000746741">
    <property type="component" value="Unassembled WGS sequence"/>
</dbReference>
<dbReference type="PANTHER" id="PTHR43776:SF7">
    <property type="entry name" value="D,D-DIPEPTIDE TRANSPORT ATP-BINDING PROTEIN DDPF-RELATED"/>
    <property type="match status" value="1"/>
</dbReference>
<protein>
    <submittedName>
        <fullName evidence="7">ATP-binding cassette domain-containing protein</fullName>
    </submittedName>
</protein>
<accession>A0A9X9WLV4</accession>
<dbReference type="EMBL" id="JAAEDK010000050">
    <property type="protein sequence ID" value="MBR0661314.1"/>
    <property type="molecule type" value="Genomic_DNA"/>
</dbReference>
<evidence type="ECO:0000313" key="10">
    <source>
        <dbReference type="Proteomes" id="UP001138708"/>
    </source>
</evidence>
<keyword evidence="5 7" id="KW-0067">ATP-binding</keyword>
<comment type="caution">
    <text evidence="7">The sequence shown here is derived from an EMBL/GenBank/DDBJ whole genome shotgun (WGS) entry which is preliminary data.</text>
</comment>
<dbReference type="SMART" id="SM00382">
    <property type="entry name" value="AAA"/>
    <property type="match status" value="1"/>
</dbReference>
<feature type="domain" description="ABC transporter" evidence="6">
    <location>
        <begin position="4"/>
        <end position="258"/>
    </location>
</feature>
<reference evidence="8 9" key="2">
    <citation type="submission" date="2020-02" db="EMBL/GenBank/DDBJ databases">
        <authorList>
            <person name="Sun Q."/>
            <person name="Inoue M."/>
        </authorList>
    </citation>
    <scope>NUCLEOTIDE SEQUENCE [LARGE SCALE GENOMIC DNA]</scope>
    <source>
        <strain evidence="8 9">KCTC 22478</strain>
    </source>
</reference>
<dbReference type="Pfam" id="PF08352">
    <property type="entry name" value="oligo_HPY"/>
    <property type="match status" value="1"/>
</dbReference>
<dbReference type="InterPro" id="IPR017871">
    <property type="entry name" value="ABC_transporter-like_CS"/>
</dbReference>
<sequence>MNVLEVTDLRKHYPIHAGLLRREVARVRAVDGVSFHIAEGETLALVGESGCGKTTVSRCILRALAPTSGSIRFDPGQGGTVDLATLPKRALRPLRRHLQMIFQDPYSSLNPRMMVGDIIAEPLKVNGVPAAERNARVLELLDLVQMPAVARTRFPHAFSGGQRQRIGIARALALNPRLVVADEPVSALDVSVQAQIINLMLDLQDRLKLSMLFVAHDLSVVRHVSDRVAVMYVGRIVEVAPTDALYRAPRHPYTETLLAAVPAPDPMRRGRQMKASGEVADPAKPPPGCAFHPRCPYAQDRCRVERPELTEVAPGRWASCHRAQEIELTGVA</sequence>
<dbReference type="EMBL" id="JAAVUP010000005">
    <property type="protein sequence ID" value="NKE18804.1"/>
    <property type="molecule type" value="Genomic_DNA"/>
</dbReference>
<evidence type="ECO:0000259" key="6">
    <source>
        <dbReference type="PROSITE" id="PS50893"/>
    </source>
</evidence>